<dbReference type="GO" id="GO:0005737">
    <property type="term" value="C:cytoplasm"/>
    <property type="evidence" value="ECO:0007669"/>
    <property type="project" value="TreeGrafter"/>
</dbReference>
<keyword evidence="2" id="KW-0677">Repeat</keyword>
<evidence type="ECO:0000256" key="7">
    <source>
        <dbReference type="PROSITE-ProRule" id="PRU00339"/>
    </source>
</evidence>
<dbReference type="PANTHER" id="PTHR12558:SF9">
    <property type="entry name" value="CELL DIVISION CYCLE PROTEIN 16 HOMOLOG"/>
    <property type="match status" value="1"/>
</dbReference>
<keyword evidence="9" id="KW-0472">Membrane</keyword>
<name>A0A3P9D3K6_9CICH</name>
<evidence type="ECO:0000313" key="10">
    <source>
        <dbReference type="Ensembl" id="ENSMZEP00005028929.1"/>
    </source>
</evidence>
<evidence type="ECO:0000256" key="3">
    <source>
        <dbReference type="ARBA" id="ARBA00022776"/>
    </source>
</evidence>
<keyword evidence="9" id="KW-1133">Transmembrane helix</keyword>
<evidence type="ECO:0000256" key="4">
    <source>
        <dbReference type="ARBA" id="ARBA00022786"/>
    </source>
</evidence>
<dbReference type="GO" id="GO:0031145">
    <property type="term" value="P:anaphase-promoting complex-dependent catabolic process"/>
    <property type="evidence" value="ECO:0007669"/>
    <property type="project" value="TreeGrafter"/>
</dbReference>
<dbReference type="GO" id="GO:0051301">
    <property type="term" value="P:cell division"/>
    <property type="evidence" value="ECO:0007669"/>
    <property type="project" value="UniProtKB-KW"/>
</dbReference>
<dbReference type="GeneTree" id="ENSGT00950000182950"/>
<feature type="region of interest" description="Disordered" evidence="8">
    <location>
        <begin position="102"/>
        <end position="123"/>
    </location>
</feature>
<keyword evidence="4" id="KW-0833">Ubl conjugation pathway</keyword>
<dbReference type="AlphaFoldDB" id="A0A3P9D3K6"/>
<evidence type="ECO:0000313" key="11">
    <source>
        <dbReference type="Proteomes" id="UP000265160"/>
    </source>
</evidence>
<evidence type="ECO:0000256" key="6">
    <source>
        <dbReference type="ARBA" id="ARBA00023306"/>
    </source>
</evidence>
<dbReference type="SMART" id="SM00028">
    <property type="entry name" value="TPR"/>
    <property type="match status" value="6"/>
</dbReference>
<evidence type="ECO:0000256" key="1">
    <source>
        <dbReference type="ARBA" id="ARBA00022618"/>
    </source>
</evidence>
<dbReference type="SUPFAM" id="SSF48452">
    <property type="entry name" value="TPR-like"/>
    <property type="match status" value="1"/>
</dbReference>
<feature type="repeat" description="TPR" evidence="7">
    <location>
        <begin position="464"/>
        <end position="497"/>
    </location>
</feature>
<sequence>MNLDRLRKRVRQYIDQQQYQSALFWADKIASLSHEDPQDIYWLAQCLYLTSQYHRASHALRSRKLDKLYGACQYLAARCHYAAKEFQQALDILDAEEPASKKLLDRSGKEDNETSESTKDWDMSPASISSSICLLRGKIYDAMDNRPLATSSYKEALKLDVYCFEAFDLLTSHHMLTAQEEKEFLDSLPLSQQCTEEEEELLHFLFENKLKKYNKPSDLVVPEMVNGLQDNLDVVVSLAERHYYNCDFKMCYKLTSMVMVKDPFHASCLPVHIGTLVELGKANELFYLSHKLVDLYPNNPVSFFFSLFDLCLGLLWVATISWLLLTVYVLVSQTYLLLYISLSKATTLERTYGPAWIAYGHSFAVESEHDQAMAAYFTAAQLMKGCHLPMLYIGLEYGLTNNSKLAERFFSQALSIAPEDPFVIHEVAVVAFQNGDWKTAEKLFLDALEKIKAIGNEVTVDKWEPLLNNLGHVCRKLKKYDQALEYHRQALVLIPQHASTYAAIGYVHSLMGDFESAIDYFHTALGLKRDDTFSVTMLGHCIEMYIGDTDAYIGTDINDKVRGNLNTPALMKMLNTSEPDDLLATPRLEDTSIMSLETPIPNQDKMMLETPLRLSLTLECDMYESDVMLDTLSDTST</sequence>
<evidence type="ECO:0000256" key="8">
    <source>
        <dbReference type="SAM" id="MobiDB-lite"/>
    </source>
</evidence>
<keyword evidence="1" id="KW-0132">Cell division</keyword>
<organism evidence="10 11">
    <name type="scientific">Maylandia zebra</name>
    <name type="common">zebra mbuna</name>
    <dbReference type="NCBI Taxonomy" id="106582"/>
    <lineage>
        <taxon>Eukaryota</taxon>
        <taxon>Metazoa</taxon>
        <taxon>Chordata</taxon>
        <taxon>Craniata</taxon>
        <taxon>Vertebrata</taxon>
        <taxon>Euteleostomi</taxon>
        <taxon>Actinopterygii</taxon>
        <taxon>Neopterygii</taxon>
        <taxon>Teleostei</taxon>
        <taxon>Neoteleostei</taxon>
        <taxon>Acanthomorphata</taxon>
        <taxon>Ovalentaria</taxon>
        <taxon>Cichlomorphae</taxon>
        <taxon>Cichliformes</taxon>
        <taxon>Cichlidae</taxon>
        <taxon>African cichlids</taxon>
        <taxon>Pseudocrenilabrinae</taxon>
        <taxon>Haplochromini</taxon>
        <taxon>Maylandia</taxon>
        <taxon>Maylandia zebra complex</taxon>
    </lineage>
</organism>
<dbReference type="Proteomes" id="UP000265160">
    <property type="component" value="LG16"/>
</dbReference>
<dbReference type="PROSITE" id="PS50005">
    <property type="entry name" value="TPR"/>
    <property type="match status" value="2"/>
</dbReference>
<reference evidence="10 11" key="1">
    <citation type="journal article" date="2014" name="Nature">
        <title>The genomic substrate for adaptive radiation in African cichlid fish.</title>
        <authorList>
            <person name="Brawand D."/>
            <person name="Wagner C.E."/>
            <person name="Li Y.I."/>
            <person name="Malinsky M."/>
            <person name="Keller I."/>
            <person name="Fan S."/>
            <person name="Simakov O."/>
            <person name="Ng A.Y."/>
            <person name="Lim Z.W."/>
            <person name="Bezault E."/>
            <person name="Turner-Maier J."/>
            <person name="Johnson J."/>
            <person name="Alcazar R."/>
            <person name="Noh H.J."/>
            <person name="Russell P."/>
            <person name="Aken B."/>
            <person name="Alfoldi J."/>
            <person name="Amemiya C."/>
            <person name="Azzouzi N."/>
            <person name="Baroiller J.F."/>
            <person name="Barloy-Hubler F."/>
            <person name="Berlin A."/>
            <person name="Bloomquist R."/>
            <person name="Carleton K.L."/>
            <person name="Conte M.A."/>
            <person name="D'Cotta H."/>
            <person name="Eshel O."/>
            <person name="Gaffney L."/>
            <person name="Galibert F."/>
            <person name="Gante H.F."/>
            <person name="Gnerre S."/>
            <person name="Greuter L."/>
            <person name="Guyon R."/>
            <person name="Haddad N.S."/>
            <person name="Haerty W."/>
            <person name="Harris R.M."/>
            <person name="Hofmann H.A."/>
            <person name="Hourlier T."/>
            <person name="Hulata G."/>
            <person name="Jaffe D.B."/>
            <person name="Lara M."/>
            <person name="Lee A.P."/>
            <person name="MacCallum I."/>
            <person name="Mwaiko S."/>
            <person name="Nikaido M."/>
            <person name="Nishihara H."/>
            <person name="Ozouf-Costaz C."/>
            <person name="Penman D.J."/>
            <person name="Przybylski D."/>
            <person name="Rakotomanga M."/>
            <person name="Renn S.C.P."/>
            <person name="Ribeiro F.J."/>
            <person name="Ron M."/>
            <person name="Salzburger W."/>
            <person name="Sanchez-Pulido L."/>
            <person name="Santos M.E."/>
            <person name="Searle S."/>
            <person name="Sharpe T."/>
            <person name="Swofford R."/>
            <person name="Tan F.J."/>
            <person name="Williams L."/>
            <person name="Young S."/>
            <person name="Yin S."/>
            <person name="Okada N."/>
            <person name="Kocher T.D."/>
            <person name="Miska E.A."/>
            <person name="Lander E.S."/>
            <person name="Venkatesh B."/>
            <person name="Fernald R.D."/>
            <person name="Meyer A."/>
            <person name="Ponting C.P."/>
            <person name="Streelman J.T."/>
            <person name="Lindblad-Toh K."/>
            <person name="Seehausen O."/>
            <person name="Di Palma F."/>
        </authorList>
    </citation>
    <scope>NUCLEOTIDE SEQUENCE</scope>
</reference>
<dbReference type="GO" id="GO:0045842">
    <property type="term" value="P:positive regulation of mitotic metaphase/anaphase transition"/>
    <property type="evidence" value="ECO:0007669"/>
    <property type="project" value="TreeGrafter"/>
</dbReference>
<dbReference type="Ensembl" id="ENSMZET00005029845.1">
    <property type="protein sequence ID" value="ENSMZEP00005028929.1"/>
    <property type="gene ID" value="ENSMZEG00005021583.1"/>
</dbReference>
<keyword evidence="11" id="KW-1185">Reference proteome</keyword>
<keyword evidence="3" id="KW-0498">Mitosis</keyword>
<evidence type="ECO:0000256" key="5">
    <source>
        <dbReference type="ARBA" id="ARBA00022803"/>
    </source>
</evidence>
<reference evidence="10" key="2">
    <citation type="submission" date="2025-08" db="UniProtKB">
        <authorList>
            <consortium name="Ensembl"/>
        </authorList>
    </citation>
    <scope>IDENTIFICATION</scope>
</reference>
<protein>
    <submittedName>
        <fullName evidence="10">Cell division cycle 16 homolog (S. cerevisiae)</fullName>
    </submittedName>
</protein>
<feature type="compositionally biased region" description="Basic and acidic residues" evidence="8">
    <location>
        <begin position="102"/>
        <end position="122"/>
    </location>
</feature>
<dbReference type="SUPFAM" id="SSF81901">
    <property type="entry name" value="HCP-like"/>
    <property type="match status" value="1"/>
</dbReference>
<dbReference type="InterPro" id="IPR011990">
    <property type="entry name" value="TPR-like_helical_dom_sf"/>
</dbReference>
<dbReference type="GO" id="GO:0016567">
    <property type="term" value="P:protein ubiquitination"/>
    <property type="evidence" value="ECO:0007669"/>
    <property type="project" value="TreeGrafter"/>
</dbReference>
<feature type="repeat" description="TPR" evidence="7">
    <location>
        <begin position="498"/>
        <end position="531"/>
    </location>
</feature>
<feature type="transmembrane region" description="Helical" evidence="9">
    <location>
        <begin position="303"/>
        <end position="331"/>
    </location>
</feature>
<dbReference type="Gene3D" id="1.25.40.10">
    <property type="entry name" value="Tetratricopeptide repeat domain"/>
    <property type="match status" value="1"/>
</dbReference>
<keyword evidence="5 7" id="KW-0802">TPR repeat</keyword>
<evidence type="ECO:0000256" key="9">
    <source>
        <dbReference type="SAM" id="Phobius"/>
    </source>
</evidence>
<dbReference type="PANTHER" id="PTHR12558">
    <property type="entry name" value="CELL DIVISION CYCLE 16,23,27"/>
    <property type="match status" value="1"/>
</dbReference>
<dbReference type="Pfam" id="PF13424">
    <property type="entry name" value="TPR_12"/>
    <property type="match status" value="1"/>
</dbReference>
<keyword evidence="6" id="KW-0131">Cell cycle</keyword>
<dbReference type="Pfam" id="PF12895">
    <property type="entry name" value="ANAPC3"/>
    <property type="match status" value="1"/>
</dbReference>
<dbReference type="GO" id="GO:0005680">
    <property type="term" value="C:anaphase-promoting complex"/>
    <property type="evidence" value="ECO:0007669"/>
    <property type="project" value="TreeGrafter"/>
</dbReference>
<keyword evidence="9" id="KW-0812">Transmembrane</keyword>
<proteinExistence type="predicted"/>
<dbReference type="STRING" id="106582.ENSMZEP00005028929"/>
<evidence type="ECO:0000256" key="2">
    <source>
        <dbReference type="ARBA" id="ARBA00022737"/>
    </source>
</evidence>
<dbReference type="InterPro" id="IPR019734">
    <property type="entry name" value="TPR_rpt"/>
</dbReference>
<accession>A0A3P9D3K6</accession>
<reference evidence="10" key="3">
    <citation type="submission" date="2025-09" db="UniProtKB">
        <authorList>
            <consortium name="Ensembl"/>
        </authorList>
    </citation>
    <scope>IDENTIFICATION</scope>
</reference>